<dbReference type="Proteomes" id="UP000192727">
    <property type="component" value="Chromosome"/>
</dbReference>
<proteinExistence type="predicted"/>
<evidence type="ECO:0000313" key="1">
    <source>
        <dbReference type="EMBL" id="ARF69139.1"/>
    </source>
</evidence>
<dbReference type="Pfam" id="PF14034">
    <property type="entry name" value="Spore_YtrH"/>
    <property type="match status" value="1"/>
</dbReference>
<dbReference type="RefSeq" id="WP_024095139.1">
    <property type="nucleotide sequence ID" value="NZ_CP020327.1"/>
</dbReference>
<dbReference type="AlphaFoldDB" id="A0A1V0UV94"/>
<organism evidence="1 2">
    <name type="scientific">Paenibacillus larvae subsp. pulvifaciens</name>
    <dbReference type="NCBI Taxonomy" id="1477"/>
    <lineage>
        <taxon>Bacteria</taxon>
        <taxon>Bacillati</taxon>
        <taxon>Bacillota</taxon>
        <taxon>Bacilli</taxon>
        <taxon>Bacillales</taxon>
        <taxon>Paenibacillaceae</taxon>
        <taxon>Paenibacillus</taxon>
    </lineage>
</organism>
<dbReference type="GeneID" id="64217845"/>
<name>A0A1V0UV94_9BACL</name>
<gene>
    <name evidence="1" type="ORF">B7C51_16955</name>
</gene>
<sequence>MSDFITDMILDFFIAFGVVLGACMMGAVGSVLSLQPPTENMLLLAERIKIWAMVAAIGGTIDPIRVIESHVAGGDLSPAIKQIMIIVSAFMGAHMGATVIHWIAKGGGSV</sequence>
<dbReference type="InterPro" id="IPR025689">
    <property type="entry name" value="Spore_YtrH"/>
</dbReference>
<evidence type="ECO:0000313" key="2">
    <source>
        <dbReference type="Proteomes" id="UP000192727"/>
    </source>
</evidence>
<accession>A0A1V0UV94</accession>
<reference evidence="1 2" key="1">
    <citation type="submission" date="2017-03" db="EMBL/GenBank/DDBJ databases">
        <title>Paenibacillus larvae genome sequencing.</title>
        <authorList>
            <person name="Dingman D.W."/>
        </authorList>
    </citation>
    <scope>NUCLEOTIDE SEQUENCE [LARGE SCALE GENOMIC DNA]</scope>
    <source>
        <strain evidence="1 2">SAG 10367</strain>
    </source>
</reference>
<dbReference type="EMBL" id="CP020557">
    <property type="protein sequence ID" value="ARF69139.1"/>
    <property type="molecule type" value="Genomic_DNA"/>
</dbReference>
<protein>
    <submittedName>
        <fullName evidence="1">Sporulation protein</fullName>
    </submittedName>
</protein>